<dbReference type="SUPFAM" id="SSF55729">
    <property type="entry name" value="Acyl-CoA N-acyltransferases (Nat)"/>
    <property type="match status" value="1"/>
</dbReference>
<dbReference type="EMBL" id="WQRF01000003">
    <property type="protein sequence ID" value="MVS99887.1"/>
    <property type="molecule type" value="Genomic_DNA"/>
</dbReference>
<dbReference type="RefSeq" id="WP_157290724.1">
    <property type="nucleotide sequence ID" value="NZ_WQRF01000003.1"/>
</dbReference>
<dbReference type="Gene3D" id="3.40.630.30">
    <property type="match status" value="1"/>
</dbReference>
<evidence type="ECO:0000259" key="1">
    <source>
        <dbReference type="Pfam" id="PF13480"/>
    </source>
</evidence>
<keyword evidence="2" id="KW-0808">Transferase</keyword>
<feature type="domain" description="BioF2-like acetyltransferase" evidence="1">
    <location>
        <begin position="176"/>
        <end position="323"/>
    </location>
</feature>
<sequence length="387" mass="43866">MSGGHHVQSRVLCTLEQIEQTAQAWSELETACGDPLSYFQSYDWCRNWVARFCKDGGRTPYVVTVWQGEALVALWPRMIVENLGLKLLETLGVPHTQYCGLLIRPAMRNDPEVAQCLNAAMQSSGCDVLLSRAVLSGSALDLVVGEGQEQAANVASMLDLSRFSSVQDYTDQLGKRQKRNRNRRRNHLARLGELHFEVLWPADEQFAPLVEQCVAMKRRWLKETGKFSTGFSMGGVEAFLQSLDGDASKPDGACLSVLRGGGRVLAMELGFIQRGHYYAYLGGFDWNLRDLSPGKVQMEYTVAWLIEHHIQRYDLLINPAEYKASWTNTEIPIAQHVEALSWRGRFYATVWLRNFRPMLKRVHARLPATFERIRAWLQPAACLLLYV</sequence>
<organism evidence="2 3">
    <name type="scientific">Devosia marina</name>
    <dbReference type="NCBI Taxonomy" id="2683198"/>
    <lineage>
        <taxon>Bacteria</taxon>
        <taxon>Pseudomonadati</taxon>
        <taxon>Pseudomonadota</taxon>
        <taxon>Alphaproteobacteria</taxon>
        <taxon>Hyphomicrobiales</taxon>
        <taxon>Devosiaceae</taxon>
        <taxon>Devosia</taxon>
    </lineage>
</organism>
<dbReference type="AlphaFoldDB" id="A0A7X3FTC7"/>
<keyword evidence="3" id="KW-1185">Reference proteome</keyword>
<dbReference type="GO" id="GO:0016740">
    <property type="term" value="F:transferase activity"/>
    <property type="evidence" value="ECO:0007669"/>
    <property type="project" value="UniProtKB-KW"/>
</dbReference>
<evidence type="ECO:0000313" key="3">
    <source>
        <dbReference type="Proteomes" id="UP000438106"/>
    </source>
</evidence>
<name>A0A7X3FTC7_9HYPH</name>
<evidence type="ECO:0000313" key="2">
    <source>
        <dbReference type="EMBL" id="MVS99887.1"/>
    </source>
</evidence>
<dbReference type="Proteomes" id="UP000438106">
    <property type="component" value="Unassembled WGS sequence"/>
</dbReference>
<accession>A0A7X3FTC7</accession>
<reference evidence="2 3" key="1">
    <citation type="submission" date="2019-12" db="EMBL/GenBank/DDBJ databases">
        <title>Devosia maris sp. nov., isolated from the deep seawater.</title>
        <authorList>
            <person name="Liu Y."/>
        </authorList>
    </citation>
    <scope>NUCLEOTIDE SEQUENCE [LARGE SCALE GENOMIC DNA]</scope>
    <source>
        <strain evidence="2 3">L53-10-65</strain>
    </source>
</reference>
<gene>
    <name evidence="2" type="ORF">GO014_12725</name>
</gene>
<comment type="caution">
    <text evidence="2">The sequence shown here is derived from an EMBL/GenBank/DDBJ whole genome shotgun (WGS) entry which is preliminary data.</text>
</comment>
<protein>
    <submittedName>
        <fullName evidence="2">GNAT family N-acetyltransferase</fullName>
    </submittedName>
</protein>
<dbReference type="Pfam" id="PF13480">
    <property type="entry name" value="Acetyltransf_6"/>
    <property type="match status" value="1"/>
</dbReference>
<dbReference type="InterPro" id="IPR016181">
    <property type="entry name" value="Acyl_CoA_acyltransferase"/>
</dbReference>
<proteinExistence type="predicted"/>
<dbReference type="InterPro" id="IPR038740">
    <property type="entry name" value="BioF2-like_GNAT_dom"/>
</dbReference>